<name>A0A9X2EW52_9GAMM</name>
<dbReference type="EMBL" id="JALBWM010000283">
    <property type="protein sequence ID" value="MCO1337011.1"/>
    <property type="molecule type" value="Genomic_DNA"/>
</dbReference>
<protein>
    <recommendedName>
        <fullName evidence="4">DUF4440 domain-containing protein</fullName>
    </recommendedName>
</protein>
<proteinExistence type="predicted"/>
<organism evidence="2 3">
    <name type="scientific">Microbulbifer okhotskensis</name>
    <dbReference type="NCBI Taxonomy" id="2926617"/>
    <lineage>
        <taxon>Bacteria</taxon>
        <taxon>Pseudomonadati</taxon>
        <taxon>Pseudomonadota</taxon>
        <taxon>Gammaproteobacteria</taxon>
        <taxon>Cellvibrionales</taxon>
        <taxon>Microbulbiferaceae</taxon>
        <taxon>Microbulbifer</taxon>
    </lineage>
</organism>
<sequence>MQVSKALLVVIFIAFSSEVYASSRSEVSDFIKSFYTTLNSSSPPSSLKNYFAQSPLFFIGEQPGLSNHSDIIPVMISQLRKTMDLEAYPFSGLYIEKIYVSEDGSATSLVVFQRSKSKERNRKSACNILSIAKLQGGWRVMGWALISTPDERICTWA</sequence>
<evidence type="ECO:0000313" key="3">
    <source>
        <dbReference type="Proteomes" id="UP001139028"/>
    </source>
</evidence>
<evidence type="ECO:0008006" key="4">
    <source>
        <dbReference type="Google" id="ProtNLM"/>
    </source>
</evidence>
<accession>A0A9X2EW52</accession>
<gene>
    <name evidence="2" type="ORF">MO867_22055</name>
</gene>
<reference evidence="2" key="1">
    <citation type="journal article" date="2022" name="Arch. Microbiol.">
        <title>Microbulbifer okhotskensis sp. nov., isolated from a deep bottom sediment of the Okhotsk Sea.</title>
        <authorList>
            <person name="Romanenko L."/>
            <person name="Kurilenko V."/>
            <person name="Otstavnykh N."/>
            <person name="Velansky P."/>
            <person name="Isaeva M."/>
            <person name="Mikhailov V."/>
        </authorList>
    </citation>
    <scope>NUCLEOTIDE SEQUENCE</scope>
    <source>
        <strain evidence="2">OS29</strain>
    </source>
</reference>
<dbReference type="AlphaFoldDB" id="A0A9X2EW52"/>
<evidence type="ECO:0000256" key="1">
    <source>
        <dbReference type="SAM" id="SignalP"/>
    </source>
</evidence>
<keyword evidence="3" id="KW-1185">Reference proteome</keyword>
<feature type="chain" id="PRO_5040965458" description="DUF4440 domain-containing protein" evidence="1">
    <location>
        <begin position="22"/>
        <end position="157"/>
    </location>
</feature>
<dbReference type="RefSeq" id="WP_252473178.1">
    <property type="nucleotide sequence ID" value="NZ_JALBWM010000283.1"/>
</dbReference>
<keyword evidence="1" id="KW-0732">Signal</keyword>
<dbReference type="Proteomes" id="UP001139028">
    <property type="component" value="Unassembled WGS sequence"/>
</dbReference>
<comment type="caution">
    <text evidence="2">The sequence shown here is derived from an EMBL/GenBank/DDBJ whole genome shotgun (WGS) entry which is preliminary data.</text>
</comment>
<evidence type="ECO:0000313" key="2">
    <source>
        <dbReference type="EMBL" id="MCO1337011.1"/>
    </source>
</evidence>
<feature type="signal peptide" evidence="1">
    <location>
        <begin position="1"/>
        <end position="21"/>
    </location>
</feature>